<dbReference type="Pfam" id="PF14372">
    <property type="entry name" value="hAT-like_RNase-H"/>
    <property type="match status" value="1"/>
</dbReference>
<keyword evidence="1" id="KW-0479">Metal-binding</keyword>
<evidence type="ECO:0000256" key="1">
    <source>
        <dbReference type="ARBA" id="ARBA00022723"/>
    </source>
</evidence>
<dbReference type="GO" id="GO:0008270">
    <property type="term" value="F:zinc ion binding"/>
    <property type="evidence" value="ECO:0007669"/>
    <property type="project" value="UniProtKB-KW"/>
</dbReference>
<dbReference type="STRING" id="3469.A0A4Y7K7S6"/>
<keyword evidence="11" id="KW-1185">Reference proteome</keyword>
<evidence type="ECO:0000259" key="9">
    <source>
        <dbReference type="PROSITE" id="PS50808"/>
    </source>
</evidence>
<evidence type="ECO:0000256" key="8">
    <source>
        <dbReference type="SAM" id="MobiDB-lite"/>
    </source>
</evidence>
<evidence type="ECO:0000313" key="10">
    <source>
        <dbReference type="EMBL" id="RZC67989.1"/>
    </source>
</evidence>
<proteinExistence type="predicted"/>
<dbReference type="PROSITE" id="PS50808">
    <property type="entry name" value="ZF_BED"/>
    <property type="match status" value="1"/>
</dbReference>
<keyword evidence="2 7" id="KW-0863">Zinc-finger</keyword>
<dbReference type="Proteomes" id="UP000316621">
    <property type="component" value="Chromosome 6"/>
</dbReference>
<gene>
    <name evidence="10" type="ORF">C5167_011675</name>
</gene>
<evidence type="ECO:0000256" key="2">
    <source>
        <dbReference type="ARBA" id="ARBA00022771"/>
    </source>
</evidence>
<dbReference type="Pfam" id="PF02892">
    <property type="entry name" value="zf-BED"/>
    <property type="match status" value="1"/>
</dbReference>
<feature type="region of interest" description="Disordered" evidence="8">
    <location>
        <begin position="45"/>
        <end position="66"/>
    </location>
</feature>
<dbReference type="Gramene" id="RZC67989">
    <property type="protein sequence ID" value="RZC67989"/>
    <property type="gene ID" value="C5167_011675"/>
</dbReference>
<feature type="compositionally biased region" description="Polar residues" evidence="8">
    <location>
        <begin position="584"/>
        <end position="594"/>
    </location>
</feature>
<dbReference type="PANTHER" id="PTHR46481:SF8">
    <property type="entry name" value="ZINC FINGER BED DOMAIN-CONTAINING PROTEIN RICESLEEPER 1-LIKE"/>
    <property type="match status" value="1"/>
</dbReference>
<keyword evidence="5" id="KW-0238">DNA-binding</keyword>
<dbReference type="SUPFAM" id="SSF140996">
    <property type="entry name" value="Hermes dimerisation domain"/>
    <property type="match status" value="1"/>
</dbReference>
<dbReference type="GO" id="GO:0003677">
    <property type="term" value="F:DNA binding"/>
    <property type="evidence" value="ECO:0007669"/>
    <property type="project" value="UniProtKB-KW"/>
</dbReference>
<feature type="domain" description="BED-type" evidence="9">
    <location>
        <begin position="64"/>
        <end position="127"/>
    </location>
</feature>
<dbReference type="PANTHER" id="PTHR46481">
    <property type="entry name" value="ZINC FINGER BED DOMAIN-CONTAINING PROTEIN 4"/>
    <property type="match status" value="1"/>
</dbReference>
<reference evidence="10 11" key="1">
    <citation type="journal article" date="2018" name="Science">
        <title>The opium poppy genome and morphinan production.</title>
        <authorList>
            <person name="Guo L."/>
            <person name="Winzer T."/>
            <person name="Yang X."/>
            <person name="Li Y."/>
            <person name="Ning Z."/>
            <person name="He Z."/>
            <person name="Teodor R."/>
            <person name="Lu Y."/>
            <person name="Bowser T.A."/>
            <person name="Graham I.A."/>
            <person name="Ye K."/>
        </authorList>
    </citation>
    <scope>NUCLEOTIDE SEQUENCE [LARGE SCALE GENOMIC DNA]</scope>
    <source>
        <strain evidence="11">cv. HN1</strain>
        <tissue evidence="10">Leaves</tissue>
    </source>
</reference>
<dbReference type="OMA" id="CECEILL"/>
<feature type="non-terminal residue" evidence="10">
    <location>
        <position position="613"/>
    </location>
</feature>
<keyword evidence="3" id="KW-0862">Zinc</keyword>
<evidence type="ECO:0000313" key="11">
    <source>
        <dbReference type="Proteomes" id="UP000316621"/>
    </source>
</evidence>
<feature type="region of interest" description="Disordered" evidence="8">
    <location>
        <begin position="581"/>
        <end position="613"/>
    </location>
</feature>
<evidence type="ECO:0000256" key="6">
    <source>
        <dbReference type="ARBA" id="ARBA00023163"/>
    </source>
</evidence>
<keyword evidence="6" id="KW-0804">Transcription</keyword>
<evidence type="ECO:0000256" key="4">
    <source>
        <dbReference type="ARBA" id="ARBA00023015"/>
    </source>
</evidence>
<evidence type="ECO:0000256" key="5">
    <source>
        <dbReference type="ARBA" id="ARBA00023125"/>
    </source>
</evidence>
<dbReference type="SMART" id="SM00614">
    <property type="entry name" value="ZnF_BED"/>
    <property type="match status" value="1"/>
</dbReference>
<evidence type="ECO:0000256" key="3">
    <source>
        <dbReference type="ARBA" id="ARBA00022833"/>
    </source>
</evidence>
<dbReference type="InterPro" id="IPR012337">
    <property type="entry name" value="RNaseH-like_sf"/>
</dbReference>
<evidence type="ECO:0000256" key="7">
    <source>
        <dbReference type="PROSITE-ProRule" id="PRU00027"/>
    </source>
</evidence>
<keyword evidence="4" id="KW-0805">Transcription regulation</keyword>
<name>A0A4Y7K7S6_PAPSO</name>
<dbReference type="InterPro" id="IPR052035">
    <property type="entry name" value="ZnF_BED_domain_contain"/>
</dbReference>
<dbReference type="InterPro" id="IPR025525">
    <property type="entry name" value="hAT-like_transposase_RNase-H"/>
</dbReference>
<protein>
    <recommendedName>
        <fullName evidence="9">BED-type domain-containing protein</fullName>
    </recommendedName>
</protein>
<dbReference type="InterPro" id="IPR003656">
    <property type="entry name" value="Znf_BED"/>
</dbReference>
<dbReference type="AlphaFoldDB" id="A0A4Y7K7S6"/>
<dbReference type="EMBL" id="CM010720">
    <property type="protein sequence ID" value="RZC67989.1"/>
    <property type="molecule type" value="Genomic_DNA"/>
</dbReference>
<organism evidence="10 11">
    <name type="scientific">Papaver somniferum</name>
    <name type="common">Opium poppy</name>
    <dbReference type="NCBI Taxonomy" id="3469"/>
    <lineage>
        <taxon>Eukaryota</taxon>
        <taxon>Viridiplantae</taxon>
        <taxon>Streptophyta</taxon>
        <taxon>Embryophyta</taxon>
        <taxon>Tracheophyta</taxon>
        <taxon>Spermatophyta</taxon>
        <taxon>Magnoliopsida</taxon>
        <taxon>Ranunculales</taxon>
        <taxon>Papaveraceae</taxon>
        <taxon>Papaveroideae</taxon>
        <taxon>Papaver</taxon>
    </lineage>
</organism>
<sequence>MLNNQQAPDGFCVNMASSTEGPSIPIDDPDESMATVNPATVESISTATPSSLVEVSKPPKASGKKQSDCWQHFDKRLDLKPPKVQCKHCKRKFSWGKDDIGGSNSHGTTNMNNHINQRRCPNYTPPGQQQLAFQVSDNGETRSVVNHSFDQDACRAALTRMIIKDELPFMFVQREGFLEFCHQLEPRFDVPSRFTKAKDCMNMYLSEYHKLKAEFKKYGRRLCLTTDTWTSVTNMSYMVLTGHYIDEKWVLKKKILNFCPVTDHTGLELGKTVASCLLQWGIERVFTLTVDNISSNNEEVAYLSKRVVGWKAAILGGEHMHLRCAAHILALVVKDGMDLYNESISRIREVVKFVRGSAERLKKFKECAEQRKINITKFLSLDCETRWNSTYHMLSAAEKYEEAFYQFEELGYADKFLNPPRPPTRGKTNVPAVPKVWPVASDWETACAFVRLLKNFYDATLKFSGSTYVTSNLFLDEVICINDVLQEWVKNGNVLLSDMADWMVLKYEKYWAVDKINKMLYIVVFLDPRRKEAYLKFALTELLKENHVTVDHEVHEMMTAVKLILTNMFEEYALLYKGDDTDSRPTASVQTSRSLEPRNPINRFVESEKHQET</sequence>
<accession>A0A4Y7K7S6</accession>
<dbReference type="SUPFAM" id="SSF53098">
    <property type="entry name" value="Ribonuclease H-like"/>
    <property type="match status" value="1"/>
</dbReference>